<keyword evidence="3" id="KW-0804">Transcription</keyword>
<dbReference type="GO" id="GO:0003700">
    <property type="term" value="F:DNA-binding transcription factor activity"/>
    <property type="evidence" value="ECO:0007669"/>
    <property type="project" value="TreeGrafter"/>
</dbReference>
<gene>
    <name evidence="6" type="ORF">F4561_005441</name>
</gene>
<dbReference type="InterPro" id="IPR001647">
    <property type="entry name" value="HTH_TetR"/>
</dbReference>
<evidence type="ECO:0000313" key="6">
    <source>
        <dbReference type="EMBL" id="MBB4934621.1"/>
    </source>
</evidence>
<dbReference type="InterPro" id="IPR025996">
    <property type="entry name" value="MT1864/Rv1816-like_C"/>
</dbReference>
<keyword evidence="7" id="KW-1185">Reference proteome</keyword>
<dbReference type="InterPro" id="IPR009057">
    <property type="entry name" value="Homeodomain-like_sf"/>
</dbReference>
<organism evidence="6 7">
    <name type="scientific">Lipingzhangella halophila</name>
    <dbReference type="NCBI Taxonomy" id="1783352"/>
    <lineage>
        <taxon>Bacteria</taxon>
        <taxon>Bacillati</taxon>
        <taxon>Actinomycetota</taxon>
        <taxon>Actinomycetes</taxon>
        <taxon>Streptosporangiales</taxon>
        <taxon>Nocardiopsidaceae</taxon>
        <taxon>Lipingzhangella</taxon>
    </lineage>
</organism>
<evidence type="ECO:0000256" key="2">
    <source>
        <dbReference type="ARBA" id="ARBA00023125"/>
    </source>
</evidence>
<proteinExistence type="predicted"/>
<name>A0A7W7W5B7_9ACTN</name>
<dbReference type="PROSITE" id="PS50977">
    <property type="entry name" value="HTH_TETR_2"/>
    <property type="match status" value="1"/>
</dbReference>
<dbReference type="InterPro" id="IPR050109">
    <property type="entry name" value="HTH-type_TetR-like_transc_reg"/>
</dbReference>
<dbReference type="Pfam" id="PF13305">
    <property type="entry name" value="TetR_C_33"/>
    <property type="match status" value="1"/>
</dbReference>
<evidence type="ECO:0000256" key="1">
    <source>
        <dbReference type="ARBA" id="ARBA00023015"/>
    </source>
</evidence>
<comment type="caution">
    <text evidence="6">The sequence shown here is derived from an EMBL/GenBank/DDBJ whole genome shotgun (WGS) entry which is preliminary data.</text>
</comment>
<dbReference type="PRINTS" id="PR00455">
    <property type="entry name" value="HTHTETR"/>
</dbReference>
<evidence type="ECO:0000313" key="7">
    <source>
        <dbReference type="Proteomes" id="UP000523007"/>
    </source>
</evidence>
<dbReference type="InterPro" id="IPR036271">
    <property type="entry name" value="Tet_transcr_reg_TetR-rel_C_sf"/>
</dbReference>
<evidence type="ECO:0000256" key="4">
    <source>
        <dbReference type="PROSITE-ProRule" id="PRU00335"/>
    </source>
</evidence>
<dbReference type="Pfam" id="PF00440">
    <property type="entry name" value="TetR_N"/>
    <property type="match status" value="1"/>
</dbReference>
<dbReference type="PANTHER" id="PTHR30055">
    <property type="entry name" value="HTH-TYPE TRANSCRIPTIONAL REGULATOR RUTR"/>
    <property type="match status" value="1"/>
</dbReference>
<dbReference type="PANTHER" id="PTHR30055:SF220">
    <property type="entry name" value="TETR-FAMILY REGULATORY PROTEIN"/>
    <property type="match status" value="1"/>
</dbReference>
<dbReference type="AlphaFoldDB" id="A0A7W7W5B7"/>
<dbReference type="Proteomes" id="UP000523007">
    <property type="component" value="Unassembled WGS sequence"/>
</dbReference>
<evidence type="ECO:0000259" key="5">
    <source>
        <dbReference type="PROSITE" id="PS50977"/>
    </source>
</evidence>
<feature type="DNA-binding region" description="H-T-H motif" evidence="4">
    <location>
        <begin position="32"/>
        <end position="51"/>
    </location>
</feature>
<dbReference type="SUPFAM" id="SSF48498">
    <property type="entry name" value="Tetracyclin repressor-like, C-terminal domain"/>
    <property type="match status" value="1"/>
</dbReference>
<sequence length="192" mass="20386">MDRSTYHHGDLRASLLTSALELIETSGPEHLSLRAVARRAGVSPNAPYNHYADKDALLAALATHSFEQLRERMIAALADAESGDEIVAITVAAVRHALEHPGLHRVAVGTVCSDHLQVRAAEDAVKAVVATSVAVIPGDPEGEALCTGVWALTQGLSLLLMDGSLQPPADEDTDDFIRTVVRTTLTTLNRPG</sequence>
<protein>
    <submittedName>
        <fullName evidence="6">AcrR family transcriptional regulator</fullName>
    </submittedName>
</protein>
<keyword evidence="1" id="KW-0805">Transcription regulation</keyword>
<feature type="domain" description="HTH tetR-type" evidence="5">
    <location>
        <begin position="9"/>
        <end position="69"/>
    </location>
</feature>
<accession>A0A7W7W5B7</accession>
<dbReference type="EMBL" id="JACHJT010000001">
    <property type="protein sequence ID" value="MBB4934621.1"/>
    <property type="molecule type" value="Genomic_DNA"/>
</dbReference>
<dbReference type="Gene3D" id="1.10.357.10">
    <property type="entry name" value="Tetracycline Repressor, domain 2"/>
    <property type="match status" value="1"/>
</dbReference>
<reference evidence="6 7" key="1">
    <citation type="submission" date="2020-08" db="EMBL/GenBank/DDBJ databases">
        <title>Sequencing the genomes of 1000 actinobacteria strains.</title>
        <authorList>
            <person name="Klenk H.-P."/>
        </authorList>
    </citation>
    <scope>NUCLEOTIDE SEQUENCE [LARGE SCALE GENOMIC DNA]</scope>
    <source>
        <strain evidence="6 7">DSM 102030</strain>
    </source>
</reference>
<keyword evidence="2 4" id="KW-0238">DNA-binding</keyword>
<dbReference type="SUPFAM" id="SSF46689">
    <property type="entry name" value="Homeodomain-like"/>
    <property type="match status" value="1"/>
</dbReference>
<dbReference type="RefSeq" id="WP_184582819.1">
    <property type="nucleotide sequence ID" value="NZ_JACHJT010000001.1"/>
</dbReference>
<dbReference type="GO" id="GO:0000976">
    <property type="term" value="F:transcription cis-regulatory region binding"/>
    <property type="evidence" value="ECO:0007669"/>
    <property type="project" value="TreeGrafter"/>
</dbReference>
<evidence type="ECO:0000256" key="3">
    <source>
        <dbReference type="ARBA" id="ARBA00023163"/>
    </source>
</evidence>